<reference evidence="1" key="1">
    <citation type="journal article" date="2023" name="Int. J. Syst. Evol. Microbiol.">
        <title>Streptomyces meridianus sp. nov. isolated from brackish water of the Tagus estuary in Alcochete, Portugal.</title>
        <authorList>
            <person name="Santos J.D.N."/>
            <person name="Klimek D."/>
            <person name="Calusinska M."/>
            <person name="Lobo Da Cunha A."/>
            <person name="Catita J."/>
            <person name="Goncalves H."/>
            <person name="Gonzalez I."/>
            <person name="Reyes F."/>
            <person name="Lage O.M."/>
        </authorList>
    </citation>
    <scope>NUCLEOTIDE SEQUENCE</scope>
    <source>
        <strain evidence="1">MTZ3.1</strain>
    </source>
</reference>
<comment type="caution">
    <text evidence="1">The sequence shown here is derived from an EMBL/GenBank/DDBJ whole genome shotgun (WGS) entry which is preliminary data.</text>
</comment>
<gene>
    <name evidence="1" type="ORF">M1E25_20200</name>
</gene>
<sequence length="73" mass="7717">MHTIQSNGGQASVRFGSDTVCLVSAVPTRGFTVRTSQDEPSELTVTFSGDRQESVITATAVPQSGATVRESSW</sequence>
<dbReference type="Proteomes" id="UP001167160">
    <property type="component" value="Unassembled WGS sequence"/>
</dbReference>
<accession>A0ABT0XAU6</accession>
<evidence type="ECO:0000313" key="2">
    <source>
        <dbReference type="Proteomes" id="UP001167160"/>
    </source>
</evidence>
<dbReference type="RefSeq" id="WP_251417685.1">
    <property type="nucleotide sequence ID" value="NZ_JAMQGM010000045.1"/>
</dbReference>
<proteinExistence type="predicted"/>
<protein>
    <submittedName>
        <fullName evidence="1">Uncharacterized protein</fullName>
    </submittedName>
</protein>
<organism evidence="1 2">
    <name type="scientific">Streptomyces meridianus</name>
    <dbReference type="NCBI Taxonomy" id="2938945"/>
    <lineage>
        <taxon>Bacteria</taxon>
        <taxon>Bacillati</taxon>
        <taxon>Actinomycetota</taxon>
        <taxon>Actinomycetes</taxon>
        <taxon>Kitasatosporales</taxon>
        <taxon>Streptomycetaceae</taxon>
        <taxon>Streptomyces</taxon>
    </lineage>
</organism>
<dbReference type="EMBL" id="JAMQGM010000045">
    <property type="protein sequence ID" value="MCM2579643.1"/>
    <property type="molecule type" value="Genomic_DNA"/>
</dbReference>
<name>A0ABT0XAU6_9ACTN</name>
<evidence type="ECO:0000313" key="1">
    <source>
        <dbReference type="EMBL" id="MCM2579643.1"/>
    </source>
</evidence>
<keyword evidence="2" id="KW-1185">Reference proteome</keyword>